<gene>
    <name evidence="1" type="ORF">EXN66_Car013934</name>
</gene>
<dbReference type="AlphaFoldDB" id="A0A6G1Q7D5"/>
<sequence>MDACFNRVHWEEWEAAVKKILREQHPTAGQSGTAYLVTGVVPASSDRILRMEVLDDPNTREFNRVTIPTHVWTAVCYISPLDEKESFSFGYIGVNQPHGILHVRTIKDVTGLLSKLYGGNNLKIFEEDCFFQNLKSEQMVKKLYTEIQKKQASRLNLSPDAMNILYTAQSFSDSEITSHPAKIGLITDTKKELVFNTIDAWWKAAEEIKFVSGLACPLVPLNSLDLKMKNEQPRKWFAILLLRIWMVAAPPCLYNEEAGDYYCSNGLMTKPCSPRYSDITFNGKKCRSDHTCGKHGKNYYWCYTDHSWEYCSPPLPLGVTGSGKRCRAESNCAMYENKYFSCENEDGKWEKCCQRANRFSAFNGRTCKTEKPCGKYGKRYIWCYTTDHTWDYCCTT</sequence>
<dbReference type="Proteomes" id="UP000503349">
    <property type="component" value="Chromosome 13"/>
</dbReference>
<dbReference type="Gene3D" id="3.40.570.10">
    <property type="entry name" value="Extracellular Endonuclease, subunit A"/>
    <property type="match status" value="1"/>
</dbReference>
<dbReference type="PANTHER" id="PTHR21472">
    <property type="entry name" value="ENDONUCLEASE DOMAIN-CONTAINING 1 PROTEIN ENDOD1"/>
    <property type="match status" value="1"/>
</dbReference>
<dbReference type="SUPFAM" id="SSF54060">
    <property type="entry name" value="His-Me finger endonucleases"/>
    <property type="match status" value="1"/>
</dbReference>
<evidence type="ECO:0000313" key="1">
    <source>
        <dbReference type="EMBL" id="KAF3698253.1"/>
    </source>
</evidence>
<evidence type="ECO:0008006" key="3">
    <source>
        <dbReference type="Google" id="ProtNLM"/>
    </source>
</evidence>
<dbReference type="EMBL" id="CM015724">
    <property type="protein sequence ID" value="KAF3698253.1"/>
    <property type="molecule type" value="Genomic_DNA"/>
</dbReference>
<dbReference type="PANTHER" id="PTHR21472:SF21">
    <property type="entry name" value="ENDONUCLEASE DOMAIN-CONTAINING 1 PROTEIN-LIKE-RELATED"/>
    <property type="match status" value="1"/>
</dbReference>
<reference evidence="2" key="2">
    <citation type="submission" date="2019-02" db="EMBL/GenBank/DDBJ databases">
        <title>Opniocepnalus argus Var Kimnra genome.</title>
        <authorList>
            <person name="Zhou C."/>
            <person name="Xiao S."/>
        </authorList>
    </citation>
    <scope>NUCLEOTIDE SEQUENCE [LARGE SCALE GENOMIC DNA]</scope>
</reference>
<dbReference type="InterPro" id="IPR044929">
    <property type="entry name" value="DNA/RNA_non-sp_Endonuclease_sf"/>
</dbReference>
<dbReference type="InterPro" id="IPR044925">
    <property type="entry name" value="His-Me_finger_sf"/>
</dbReference>
<evidence type="ECO:0000313" key="2">
    <source>
        <dbReference type="Proteomes" id="UP000503349"/>
    </source>
</evidence>
<organism evidence="1 2">
    <name type="scientific">Channa argus</name>
    <name type="common">Northern snakehead</name>
    <name type="synonym">Ophicephalus argus</name>
    <dbReference type="NCBI Taxonomy" id="215402"/>
    <lineage>
        <taxon>Eukaryota</taxon>
        <taxon>Metazoa</taxon>
        <taxon>Chordata</taxon>
        <taxon>Craniata</taxon>
        <taxon>Vertebrata</taxon>
        <taxon>Euteleostomi</taxon>
        <taxon>Actinopterygii</taxon>
        <taxon>Neopterygii</taxon>
        <taxon>Teleostei</taxon>
        <taxon>Neoteleostei</taxon>
        <taxon>Acanthomorphata</taxon>
        <taxon>Anabantaria</taxon>
        <taxon>Anabantiformes</taxon>
        <taxon>Channoidei</taxon>
        <taxon>Channidae</taxon>
        <taxon>Channa</taxon>
    </lineage>
</organism>
<protein>
    <recommendedName>
        <fullName evidence="3">Endonuclease domain-containing 1 protein</fullName>
    </recommendedName>
</protein>
<reference evidence="1 2" key="1">
    <citation type="submission" date="2019-02" db="EMBL/GenBank/DDBJ databases">
        <title>Opniocepnalus argus genome.</title>
        <authorList>
            <person name="Zhou C."/>
            <person name="Xiao S."/>
        </authorList>
    </citation>
    <scope>NUCLEOTIDE SEQUENCE [LARGE SCALE GENOMIC DNA]</scope>
    <source>
        <strain evidence="1">OARG1902GOOAL</strain>
        <tissue evidence="1">Muscle</tissue>
    </source>
</reference>
<name>A0A6G1Q7D5_CHAAH</name>
<proteinExistence type="predicted"/>
<dbReference type="InterPro" id="IPR039015">
    <property type="entry name" value="ENDOD1"/>
</dbReference>
<accession>A0A6G1Q7D5</accession>
<keyword evidence="2" id="KW-1185">Reference proteome</keyword>